<dbReference type="PANTHER" id="PTHR36444">
    <property type="entry name" value="TRANSCRIPTIONAL REGULATOR PROTEIN YOBU-RELATED"/>
    <property type="match status" value="1"/>
</dbReference>
<feature type="domain" description="Integron-associated effector binding protein" evidence="1">
    <location>
        <begin position="1"/>
        <end position="57"/>
    </location>
</feature>
<evidence type="ECO:0000259" key="1">
    <source>
        <dbReference type="Pfam" id="PF14526"/>
    </source>
</evidence>
<dbReference type="SUPFAM" id="SSF55136">
    <property type="entry name" value="Probable bacterial effector-binding domain"/>
    <property type="match status" value="1"/>
</dbReference>
<evidence type="ECO:0000313" key="2">
    <source>
        <dbReference type="EMBL" id="MDZ7543437.1"/>
    </source>
</evidence>
<name>A0AAW9KJD3_CLOPF</name>
<proteinExistence type="predicted"/>
<organism evidence="2 3">
    <name type="scientific">Clostridium perfringens</name>
    <dbReference type="NCBI Taxonomy" id="1502"/>
    <lineage>
        <taxon>Bacteria</taxon>
        <taxon>Bacillati</taxon>
        <taxon>Bacillota</taxon>
        <taxon>Clostridia</taxon>
        <taxon>Eubacteriales</taxon>
        <taxon>Clostridiaceae</taxon>
        <taxon>Clostridium</taxon>
    </lineage>
</organism>
<protein>
    <submittedName>
        <fullName evidence="2">Transcriptional regulator</fullName>
    </submittedName>
</protein>
<dbReference type="EMBL" id="WNUR01001185">
    <property type="protein sequence ID" value="MDZ7543437.1"/>
    <property type="molecule type" value="Genomic_DNA"/>
</dbReference>
<dbReference type="Proteomes" id="UP001288944">
    <property type="component" value="Unassembled WGS sequence"/>
</dbReference>
<feature type="non-terminal residue" evidence="2">
    <location>
        <position position="1"/>
    </location>
</feature>
<dbReference type="InterPro" id="IPR053182">
    <property type="entry name" value="YobU-like_regulator"/>
</dbReference>
<dbReference type="InterPro" id="IPR029441">
    <property type="entry name" value="Cass2"/>
</dbReference>
<accession>A0AAW9KJD3</accession>
<sequence length="58" mass="6570">FTTERGPFGKLVADAWQAVWALTAASGIERTYTGDFERYDERCQDPENAVVELYIAIK</sequence>
<dbReference type="PANTHER" id="PTHR36444:SF2">
    <property type="entry name" value="TRANSCRIPTIONAL REGULATOR PROTEIN YOBU-RELATED"/>
    <property type="match status" value="1"/>
</dbReference>
<reference evidence="2" key="1">
    <citation type="submission" date="2019-11" db="EMBL/GenBank/DDBJ databases">
        <title>Characterization of Clostridium perfringens isolates from swine manure treated agricultural soils.</title>
        <authorList>
            <person name="Wushke S.T."/>
        </authorList>
    </citation>
    <scope>NUCLEOTIDE SEQUENCE</scope>
    <source>
        <strain evidence="2">X62</strain>
    </source>
</reference>
<dbReference type="Gene3D" id="3.20.80.10">
    <property type="entry name" value="Regulatory factor, effector binding domain"/>
    <property type="match status" value="1"/>
</dbReference>
<evidence type="ECO:0000313" key="3">
    <source>
        <dbReference type="Proteomes" id="UP001288944"/>
    </source>
</evidence>
<dbReference type="AlphaFoldDB" id="A0AAW9KJD3"/>
<dbReference type="InterPro" id="IPR011256">
    <property type="entry name" value="Reg_factor_effector_dom_sf"/>
</dbReference>
<gene>
    <name evidence="2" type="ORF">GNF83_20110</name>
</gene>
<dbReference type="Pfam" id="PF14526">
    <property type="entry name" value="Cass2"/>
    <property type="match status" value="1"/>
</dbReference>
<comment type="caution">
    <text evidence="2">The sequence shown here is derived from an EMBL/GenBank/DDBJ whole genome shotgun (WGS) entry which is preliminary data.</text>
</comment>